<dbReference type="EMBL" id="JAUEOZ010000003">
    <property type="protein sequence ID" value="MDN2483858.1"/>
    <property type="molecule type" value="Genomic_DNA"/>
</dbReference>
<organism evidence="1 2">
    <name type="scientific">Vibrio agarivorans</name>
    <dbReference type="NCBI Taxonomy" id="153622"/>
    <lineage>
        <taxon>Bacteria</taxon>
        <taxon>Pseudomonadati</taxon>
        <taxon>Pseudomonadota</taxon>
        <taxon>Gammaproteobacteria</taxon>
        <taxon>Vibrionales</taxon>
        <taxon>Vibrionaceae</taxon>
        <taxon>Vibrio</taxon>
    </lineage>
</organism>
<evidence type="ECO:0000313" key="2">
    <source>
        <dbReference type="Proteomes" id="UP001169719"/>
    </source>
</evidence>
<sequence length="205" mass="22760">MSSKMLKIQQNKIRKLVASVQQEIVGEVKADISAIGSDPSNMQGTCILLADKLNRRLIDNGINSRFVGGKATFGINTERFGVVDFGYEHSDTDSARMESLYSDGSAAVEGMTFFGHAWVECKKAELLIDLSLLFLKSSYDKDNTNRGLHTQPYKLDESKVILEKEELTTRTAIIDGMVGYSYSSSAQVRDEALKRLALIEQHLSK</sequence>
<name>A0ABT7Y796_9VIBR</name>
<accession>A0ABT7Y796</accession>
<gene>
    <name evidence="1" type="ORF">QWJ08_21120</name>
</gene>
<dbReference type="Proteomes" id="UP001169719">
    <property type="component" value="Unassembled WGS sequence"/>
</dbReference>
<evidence type="ECO:0008006" key="3">
    <source>
        <dbReference type="Google" id="ProtNLM"/>
    </source>
</evidence>
<proteinExistence type="predicted"/>
<dbReference type="RefSeq" id="WP_289964017.1">
    <property type="nucleotide sequence ID" value="NZ_JAUEOZ010000003.1"/>
</dbReference>
<evidence type="ECO:0000313" key="1">
    <source>
        <dbReference type="EMBL" id="MDN2483858.1"/>
    </source>
</evidence>
<reference evidence="1" key="1">
    <citation type="submission" date="2024-05" db="EMBL/GenBank/DDBJ databases">
        <title>Genome Sequences of Four Agar- Degrading Marine Bacteria.</title>
        <authorList>
            <person name="Phillips E.K."/>
            <person name="Shaffer J.C."/>
            <person name="Henson M.W."/>
            <person name="Temperton B."/>
            <person name="Thrash C.J."/>
            <person name="Martin M.O."/>
        </authorList>
    </citation>
    <scope>NUCLEOTIDE SEQUENCE</scope>
    <source>
        <strain evidence="1">EKP203</strain>
    </source>
</reference>
<protein>
    <recommendedName>
        <fullName evidence="3">Coil containing protein</fullName>
    </recommendedName>
</protein>
<keyword evidence="2" id="KW-1185">Reference proteome</keyword>
<comment type="caution">
    <text evidence="1">The sequence shown here is derived from an EMBL/GenBank/DDBJ whole genome shotgun (WGS) entry which is preliminary data.</text>
</comment>